<evidence type="ECO:0000313" key="4">
    <source>
        <dbReference type="Proteomes" id="UP000218334"/>
    </source>
</evidence>
<dbReference type="PANTHER" id="PTHR33643:SF1">
    <property type="entry name" value="UREASE ACCESSORY PROTEIN D"/>
    <property type="match status" value="1"/>
</dbReference>
<accession>A0A2H3CKY6</accession>
<dbReference type="HAMAP" id="MF_01384">
    <property type="entry name" value="UreD"/>
    <property type="match status" value="1"/>
</dbReference>
<protein>
    <submittedName>
        <fullName evidence="3">UreD-domain-containing protein</fullName>
    </submittedName>
</protein>
<evidence type="ECO:0000313" key="3">
    <source>
        <dbReference type="EMBL" id="PBK77427.1"/>
    </source>
</evidence>
<comment type="similarity">
    <text evidence="1">Belongs to the UreD family.</text>
</comment>
<dbReference type="STRING" id="1076256.A0A2H3CKY6"/>
<dbReference type="InterPro" id="IPR002669">
    <property type="entry name" value="UreD"/>
</dbReference>
<dbReference type="GO" id="GO:0016151">
    <property type="term" value="F:nickel cation binding"/>
    <property type="evidence" value="ECO:0007669"/>
    <property type="project" value="InterPro"/>
</dbReference>
<dbReference type="PANTHER" id="PTHR33643">
    <property type="entry name" value="UREASE ACCESSORY PROTEIN D"/>
    <property type="match status" value="1"/>
</dbReference>
<evidence type="ECO:0000256" key="1">
    <source>
        <dbReference type="ARBA" id="ARBA00007177"/>
    </source>
</evidence>
<dbReference type="Pfam" id="PF01774">
    <property type="entry name" value="UreD"/>
    <property type="match status" value="1"/>
</dbReference>
<keyword evidence="2" id="KW-0143">Chaperone</keyword>
<sequence length="305" mass="33528">MPAISKIRAGGGRISLSCHGSAAVFSELSSTYPLKLLSPRIAEDGVAVVYILTYGGGLVSGDQVNLSVDIGEKAKLVLLSQGSTKVFKTRPGHRLASVQPDPHHLPPTTQIMTFVVNLNASLFLLPDPVTCFRSASYNQIQTFHLMADASAVILDWVTSGRRSLGEEWVFSRYYSVNEILVDGKRIAKDAMLLDDSQVDAKPLPERALAERLRPYSCYATLFLVGSQVQAVITELVRRYQTISVMKMKSPDKVIWSLSPITGNGYTSVIVRVAGEETEDVKGWLGEALEPVRHCIGKDVYRQVFR</sequence>
<dbReference type="AlphaFoldDB" id="A0A2H3CKY6"/>
<proteinExistence type="inferred from homology"/>
<evidence type="ECO:0000256" key="2">
    <source>
        <dbReference type="ARBA" id="ARBA00023186"/>
    </source>
</evidence>
<dbReference type="EMBL" id="KZ293416">
    <property type="protein sequence ID" value="PBK77427.1"/>
    <property type="molecule type" value="Genomic_DNA"/>
</dbReference>
<reference evidence="4" key="1">
    <citation type="journal article" date="2017" name="Nat. Ecol. Evol.">
        <title>Genome expansion and lineage-specific genetic innovations in the forest pathogenic fungi Armillaria.</title>
        <authorList>
            <person name="Sipos G."/>
            <person name="Prasanna A.N."/>
            <person name="Walter M.C."/>
            <person name="O'Connor E."/>
            <person name="Balint B."/>
            <person name="Krizsan K."/>
            <person name="Kiss B."/>
            <person name="Hess J."/>
            <person name="Varga T."/>
            <person name="Slot J."/>
            <person name="Riley R."/>
            <person name="Boka B."/>
            <person name="Rigling D."/>
            <person name="Barry K."/>
            <person name="Lee J."/>
            <person name="Mihaltcheva S."/>
            <person name="LaButti K."/>
            <person name="Lipzen A."/>
            <person name="Waldron R."/>
            <person name="Moloney N.M."/>
            <person name="Sperisen C."/>
            <person name="Kredics L."/>
            <person name="Vagvoelgyi C."/>
            <person name="Patrignani A."/>
            <person name="Fitzpatrick D."/>
            <person name="Nagy I."/>
            <person name="Doyle S."/>
            <person name="Anderson J.B."/>
            <person name="Grigoriev I.V."/>
            <person name="Gueldener U."/>
            <person name="Muensterkoetter M."/>
            <person name="Nagy L.G."/>
        </authorList>
    </citation>
    <scope>NUCLEOTIDE SEQUENCE [LARGE SCALE GENOMIC DNA]</scope>
    <source>
        <strain evidence="4">28-4</strain>
    </source>
</reference>
<keyword evidence="4" id="KW-1185">Reference proteome</keyword>
<dbReference type="Proteomes" id="UP000218334">
    <property type="component" value="Unassembled WGS sequence"/>
</dbReference>
<name>A0A2H3CKY6_9AGAR</name>
<gene>
    <name evidence="3" type="ORF">ARMSODRAFT_949345</name>
</gene>
<organism evidence="3 4">
    <name type="scientific">Armillaria solidipes</name>
    <dbReference type="NCBI Taxonomy" id="1076256"/>
    <lineage>
        <taxon>Eukaryota</taxon>
        <taxon>Fungi</taxon>
        <taxon>Dikarya</taxon>
        <taxon>Basidiomycota</taxon>
        <taxon>Agaricomycotina</taxon>
        <taxon>Agaricomycetes</taxon>
        <taxon>Agaricomycetidae</taxon>
        <taxon>Agaricales</taxon>
        <taxon>Marasmiineae</taxon>
        <taxon>Physalacriaceae</taxon>
        <taxon>Armillaria</taxon>
    </lineage>
</organism>